<dbReference type="PANTHER" id="PTHR21240:SF28">
    <property type="entry name" value="ISO-OROTATE DECARBOXYLASE (EUROFUNG)"/>
    <property type="match status" value="1"/>
</dbReference>
<evidence type="ECO:0000256" key="2">
    <source>
        <dbReference type="SAM" id="MobiDB-lite"/>
    </source>
</evidence>
<proteinExistence type="predicted"/>
<dbReference type="EMBL" id="QWET01000035">
    <property type="protein sequence ID" value="RIH62816.1"/>
    <property type="molecule type" value="Genomic_DNA"/>
</dbReference>
<evidence type="ECO:0000313" key="5">
    <source>
        <dbReference type="Proteomes" id="UP000266441"/>
    </source>
</evidence>
<evidence type="ECO:0000259" key="3">
    <source>
        <dbReference type="Pfam" id="PF04909"/>
    </source>
</evidence>
<dbReference type="RefSeq" id="WP_119352244.1">
    <property type="nucleotide sequence ID" value="NZ_QWET01000035.1"/>
</dbReference>
<dbReference type="GO" id="GO:0016787">
    <property type="term" value="F:hydrolase activity"/>
    <property type="evidence" value="ECO:0007669"/>
    <property type="project" value="UniProtKB-KW"/>
</dbReference>
<dbReference type="GO" id="GO:0005737">
    <property type="term" value="C:cytoplasm"/>
    <property type="evidence" value="ECO:0007669"/>
    <property type="project" value="TreeGrafter"/>
</dbReference>
<feature type="region of interest" description="Disordered" evidence="2">
    <location>
        <begin position="27"/>
        <end position="47"/>
    </location>
</feature>
<feature type="domain" description="Amidohydrolase-related" evidence="3">
    <location>
        <begin position="172"/>
        <end position="402"/>
    </location>
</feature>
<dbReference type="AlphaFoldDB" id="A0A399CU17"/>
<dbReference type="InterPro" id="IPR006680">
    <property type="entry name" value="Amidohydro-rel"/>
</dbReference>
<dbReference type="Pfam" id="PF04909">
    <property type="entry name" value="Amidohydro_2"/>
    <property type="match status" value="1"/>
</dbReference>
<dbReference type="SUPFAM" id="SSF51556">
    <property type="entry name" value="Metallo-dependent hydrolases"/>
    <property type="match status" value="1"/>
</dbReference>
<evidence type="ECO:0000313" key="4">
    <source>
        <dbReference type="EMBL" id="RIH62816.1"/>
    </source>
</evidence>
<keyword evidence="5" id="KW-1185">Reference proteome</keyword>
<evidence type="ECO:0000256" key="1">
    <source>
        <dbReference type="ARBA" id="ARBA00023239"/>
    </source>
</evidence>
<protein>
    <submittedName>
        <fullName evidence="4">Amidohydrolase</fullName>
    </submittedName>
</protein>
<gene>
    <name evidence="4" type="ORF">D1164_22925</name>
</gene>
<reference evidence="4 5" key="1">
    <citation type="journal article" date="2015" name="Int. J. Syst. Evol. Microbiol.">
        <title>Mariniphaga sediminis sp. nov., isolated from coastal sediment.</title>
        <authorList>
            <person name="Wang F.Q."/>
            <person name="Shen Q.Y."/>
            <person name="Chen G.J."/>
            <person name="Du Z.J."/>
        </authorList>
    </citation>
    <scope>NUCLEOTIDE SEQUENCE [LARGE SCALE GENOMIC DNA]</scope>
    <source>
        <strain evidence="4 5">SY21</strain>
    </source>
</reference>
<dbReference type="InterPro" id="IPR032466">
    <property type="entry name" value="Metal_Hydrolase"/>
</dbReference>
<dbReference type="Proteomes" id="UP000266441">
    <property type="component" value="Unassembled WGS sequence"/>
</dbReference>
<dbReference type="OrthoDB" id="644687at2"/>
<accession>A0A399CU17</accession>
<keyword evidence="4" id="KW-0378">Hydrolase</keyword>
<comment type="caution">
    <text evidence="4">The sequence shown here is derived from an EMBL/GenBank/DDBJ whole genome shotgun (WGS) entry which is preliminary data.</text>
</comment>
<name>A0A399CU17_9BACT</name>
<dbReference type="GO" id="GO:0016831">
    <property type="term" value="F:carboxy-lyase activity"/>
    <property type="evidence" value="ECO:0007669"/>
    <property type="project" value="InterPro"/>
</dbReference>
<dbReference type="PANTHER" id="PTHR21240">
    <property type="entry name" value="2-AMINO-3-CARBOXYLMUCONATE-6-SEMIALDEHYDE DECARBOXYLASE"/>
    <property type="match status" value="1"/>
</dbReference>
<dbReference type="InterPro" id="IPR032465">
    <property type="entry name" value="ACMSD"/>
</dbReference>
<keyword evidence="1" id="KW-0456">Lyase</keyword>
<dbReference type="GO" id="GO:0019748">
    <property type="term" value="P:secondary metabolic process"/>
    <property type="evidence" value="ECO:0007669"/>
    <property type="project" value="TreeGrafter"/>
</dbReference>
<organism evidence="4 5">
    <name type="scientific">Mariniphaga sediminis</name>
    <dbReference type="NCBI Taxonomy" id="1628158"/>
    <lineage>
        <taxon>Bacteria</taxon>
        <taxon>Pseudomonadati</taxon>
        <taxon>Bacteroidota</taxon>
        <taxon>Bacteroidia</taxon>
        <taxon>Marinilabiliales</taxon>
        <taxon>Prolixibacteraceae</taxon>
        <taxon>Mariniphaga</taxon>
    </lineage>
</organism>
<sequence length="403" mass="45854">MTKRRDFIVKSVLGLTAGITTGSINLSAEPSTPVTGSSIPAQPNWQNDPHWRKIKYGDWGGPGVSSQPGPMDKILLKDWAPNSLVITQETFVPKAKYPAIDSHVHVVAKTPADIADWVKTMDEVGIETSVVLTHPAIGDDFAKLVKIFKKAYPGRFELYCGVDFTNFEKNDYPKRVVEQLERCHEMGACGVGEIHDKGPGFTKDTSIPPNKRLHVDDERLDAFWEKCAELKMPVSLHVADHPSAWTPLDVFQERTPDYQHFSQYNRNVPSFDEMIEKRNKVLERHPNTIFIACHLGNQGHDLGTLEQAMQKYPNLYLDTSARDYELGRTPRSSAKFLNVYKDRIVFGTDMGRLKSMYQIHWRLLETDDEYIPGRVGWRYYGLDLPEATLKALYRDTAKKIFNI</sequence>
<dbReference type="Gene3D" id="3.20.20.140">
    <property type="entry name" value="Metal-dependent hydrolases"/>
    <property type="match status" value="1"/>
</dbReference>